<evidence type="ECO:0000256" key="1">
    <source>
        <dbReference type="SAM" id="MobiDB-lite"/>
    </source>
</evidence>
<evidence type="ECO:0000259" key="2">
    <source>
        <dbReference type="Pfam" id="PF13472"/>
    </source>
</evidence>
<dbReference type="Gene3D" id="3.40.50.1110">
    <property type="entry name" value="SGNH hydrolase"/>
    <property type="match status" value="1"/>
</dbReference>
<gene>
    <name evidence="3" type="ORF">LG943_25415</name>
</gene>
<reference evidence="3" key="1">
    <citation type="submission" date="2021-10" db="EMBL/GenBank/DDBJ databases">
        <title>Streptomonospora sp. nov., isolated from mangrove soil.</title>
        <authorList>
            <person name="Chen X."/>
            <person name="Ge X."/>
            <person name="Liu W."/>
        </authorList>
    </citation>
    <scope>NUCLEOTIDE SEQUENCE</scope>
    <source>
        <strain evidence="3">S1-112</strain>
    </source>
</reference>
<comment type="caution">
    <text evidence="3">The sequence shown here is derived from an EMBL/GenBank/DDBJ whole genome shotgun (WGS) entry which is preliminary data.</text>
</comment>
<dbReference type="PANTHER" id="PTHR43784">
    <property type="entry name" value="GDSL-LIKE LIPASE/ACYLHYDROLASE, PUTATIVE (AFU_ORTHOLOGUE AFUA_2G00820)-RELATED"/>
    <property type="match status" value="1"/>
</dbReference>
<feature type="domain" description="SGNH hydrolase-type esterase" evidence="2">
    <location>
        <begin position="19"/>
        <end position="195"/>
    </location>
</feature>
<dbReference type="InterPro" id="IPR013830">
    <property type="entry name" value="SGNH_hydro"/>
</dbReference>
<accession>A0A9X3NVG9</accession>
<feature type="region of interest" description="Disordered" evidence="1">
    <location>
        <begin position="280"/>
        <end position="336"/>
    </location>
</feature>
<keyword evidence="3" id="KW-0378">Hydrolase</keyword>
<dbReference type="EMBL" id="JAJAQC010000067">
    <property type="protein sequence ID" value="MDA0567635.1"/>
    <property type="molecule type" value="Genomic_DNA"/>
</dbReference>
<dbReference type="GO" id="GO:0016787">
    <property type="term" value="F:hydrolase activity"/>
    <property type="evidence" value="ECO:0007669"/>
    <property type="project" value="UniProtKB-KW"/>
</dbReference>
<dbReference type="InterPro" id="IPR036514">
    <property type="entry name" value="SGNH_hydro_sf"/>
</dbReference>
<dbReference type="AlphaFoldDB" id="A0A9X3NVG9"/>
<organism evidence="3 4">
    <name type="scientific">Streptomonospora mangrovi</name>
    <dbReference type="NCBI Taxonomy" id="2883123"/>
    <lineage>
        <taxon>Bacteria</taxon>
        <taxon>Bacillati</taxon>
        <taxon>Actinomycetota</taxon>
        <taxon>Actinomycetes</taxon>
        <taxon>Streptosporangiales</taxon>
        <taxon>Nocardiopsidaceae</taxon>
        <taxon>Streptomonospora</taxon>
    </lineage>
</organism>
<feature type="compositionally biased region" description="Basic and acidic residues" evidence="1">
    <location>
        <begin position="325"/>
        <end position="336"/>
    </location>
</feature>
<dbReference type="Proteomes" id="UP001140076">
    <property type="component" value="Unassembled WGS sequence"/>
</dbReference>
<keyword evidence="4" id="KW-1185">Reference proteome</keyword>
<name>A0A9X3NVG9_9ACTN</name>
<proteinExistence type="predicted"/>
<sequence>METTGTGQAEPAVIRSYVAIGDSLTEGLDDPAPDGGYRGFADRLADHLGAAASGAGSGFRYANLAVRGRRVRHIFGEQLEQTLGFAPDLVTVHAGGNDVLRPTTNLDTLAAEFEAGVRRLRGAGIRVVILSGHDTGWVPVLRVYRGRIAVFSMHLRAIAERTASDIVDLWSLGALNDPRAWSVDRLHFNAAGHAIVAARIAELLGSPMGPPELWSRPWETPPERLPRILRRRENWRWARHHLVPWLGRRALGRSSGDGRLPKRPEMRELVESAAAVEEAEAAGAVDAAELTESARAPEPAEPAAASGALDLPESVEAPDAFTAATERHEADRLDPR</sequence>
<evidence type="ECO:0000313" key="3">
    <source>
        <dbReference type="EMBL" id="MDA0567635.1"/>
    </source>
</evidence>
<dbReference type="InterPro" id="IPR053140">
    <property type="entry name" value="GDSL_Rv0518-like"/>
</dbReference>
<protein>
    <submittedName>
        <fullName evidence="3">SGNH/GDSL hydrolase family protein</fullName>
    </submittedName>
</protein>
<dbReference type="PANTHER" id="PTHR43784:SF2">
    <property type="entry name" value="GDSL-LIKE LIPASE_ACYLHYDROLASE, PUTATIVE (AFU_ORTHOLOGUE AFUA_2G00820)-RELATED"/>
    <property type="match status" value="1"/>
</dbReference>
<dbReference type="Pfam" id="PF13472">
    <property type="entry name" value="Lipase_GDSL_2"/>
    <property type="match status" value="1"/>
</dbReference>
<dbReference type="SUPFAM" id="SSF52266">
    <property type="entry name" value="SGNH hydrolase"/>
    <property type="match status" value="1"/>
</dbReference>
<evidence type="ECO:0000313" key="4">
    <source>
        <dbReference type="Proteomes" id="UP001140076"/>
    </source>
</evidence>
<dbReference type="CDD" id="cd01832">
    <property type="entry name" value="SGNH_hydrolase_like_1"/>
    <property type="match status" value="1"/>
</dbReference>
<feature type="compositionally biased region" description="Low complexity" evidence="1">
    <location>
        <begin position="280"/>
        <end position="308"/>
    </location>
</feature>